<dbReference type="Proteomes" id="UP001056883">
    <property type="component" value="Segment"/>
</dbReference>
<name>A0A9E7MTN4_9CAUD</name>
<protein>
    <submittedName>
        <fullName evidence="1">Uncharacterized protein</fullName>
    </submittedName>
</protein>
<sequence length="173" mass="19581">MSAKTFKFEAFGVSYRTTQFTAVPAMELLRRAGKIHPTEVLARTEAKDSDGDWVLLDNADAINRCVLDRADAIPSVTVLRGLLDIIHEKNFKFLEEWKGARMPRRFVDEAQTASTQNADPLIAQLIQDGSATMRELEEYYSLYDAFVMFDILVVKGLNQALSYEAATSKRRRV</sequence>
<evidence type="ECO:0000313" key="1">
    <source>
        <dbReference type="EMBL" id="USN16318.1"/>
    </source>
</evidence>
<proteinExistence type="predicted"/>
<keyword evidence="2" id="KW-1185">Reference proteome</keyword>
<gene>
    <name evidence="1" type="ORF">PLUTO_00020</name>
</gene>
<organism evidence="1 2">
    <name type="scientific">Luteibacter phage vB_LflM-Pluto</name>
    <dbReference type="NCBI Taxonomy" id="2948611"/>
    <lineage>
        <taxon>Viruses</taxon>
        <taxon>Duplodnaviria</taxon>
        <taxon>Heunggongvirae</taxon>
        <taxon>Uroviricota</taxon>
        <taxon>Caudoviricetes</taxon>
        <taxon>Lindbergviridae</taxon>
        <taxon>Plutovirus</taxon>
        <taxon>Plutovirus pluto</taxon>
    </lineage>
</organism>
<reference evidence="1" key="1">
    <citation type="submission" date="2022-05" db="EMBL/GenBank/DDBJ databases">
        <authorList>
            <person name="Friedrich I."/>
            <person name="Poehlein A."/>
            <person name="Schneider D."/>
            <person name="Hertel R."/>
            <person name="Daniel R."/>
        </authorList>
    </citation>
    <scope>NUCLEOTIDE SEQUENCE</scope>
</reference>
<evidence type="ECO:0000313" key="2">
    <source>
        <dbReference type="Proteomes" id="UP001056883"/>
    </source>
</evidence>
<accession>A0A9E7MTN4</accession>
<dbReference type="EMBL" id="ON529861">
    <property type="protein sequence ID" value="USN16318.1"/>
    <property type="molecule type" value="Genomic_DNA"/>
</dbReference>